<evidence type="ECO:0000313" key="5">
    <source>
        <dbReference type="EMBL" id="WAJ23223.1"/>
    </source>
</evidence>
<dbReference type="Proteomes" id="UP001163115">
    <property type="component" value="Chromosome"/>
</dbReference>
<evidence type="ECO:0000313" key="6">
    <source>
        <dbReference type="Proteomes" id="UP001163115"/>
    </source>
</evidence>
<keyword evidence="2" id="KW-0288">FMN</keyword>
<dbReference type="EMBL" id="CP113524">
    <property type="protein sequence ID" value="WAJ23223.1"/>
    <property type="molecule type" value="Genomic_DNA"/>
</dbReference>
<dbReference type="PANTHER" id="PTHR23026:SF90">
    <property type="entry name" value="IODOTYROSINE DEIODINASE 1"/>
    <property type="match status" value="1"/>
</dbReference>
<protein>
    <submittedName>
        <fullName evidence="5">Nitroreductase family protein</fullName>
    </submittedName>
</protein>
<evidence type="ECO:0000256" key="3">
    <source>
        <dbReference type="ARBA" id="ARBA00023002"/>
    </source>
</evidence>
<keyword evidence="6" id="KW-1185">Reference proteome</keyword>
<gene>
    <name evidence="5" type="ORF">OW255_16880</name>
</gene>
<sequence length="279" mass="31619">MNLSFPIEKTVKERHSVRTYENRALSAEVRNKIEAYMTELTNPFSIDITFELLKKHISGDGEKLGTYGVIKGAQDFIAASISKDELSLEALGYSFEELVLYATSLGLGTCWLGGTFDHNSFATAMNLKAGEVIPCISPIGYPVGKKRFLESIMSKVVKSDQRMDWSKLYFQQGFTQPLTKEEAGEYAFPLEMMRLAPSAVNKQPWRVIKDKDIYHFYKESTLKKDEEKVDIQRVDMGIGACHFHMAAMEKGLAGRFEKLATPDIQTPDQMFYTFSWIVS</sequence>
<dbReference type="Gene3D" id="3.40.109.30">
    <property type="entry name" value="putative nitroreductase (tm1586), domain 2"/>
    <property type="match status" value="1"/>
</dbReference>
<keyword evidence="1" id="KW-0285">Flavoprotein</keyword>
<reference evidence="5" key="1">
    <citation type="submission" date="2022-11" db="EMBL/GenBank/DDBJ databases">
        <title>Lacrimispora xylanolytica sy1, complete genome.</title>
        <authorList>
            <person name="Choi S."/>
        </authorList>
    </citation>
    <scope>NUCLEOTIDE SEQUENCE</scope>
    <source>
        <strain evidence="5">Sy1</strain>
    </source>
</reference>
<organism evidence="5 6">
    <name type="scientific">Lacrimispora xylanolytica</name>
    <dbReference type="NCBI Taxonomy" id="29375"/>
    <lineage>
        <taxon>Bacteria</taxon>
        <taxon>Bacillati</taxon>
        <taxon>Bacillota</taxon>
        <taxon>Clostridia</taxon>
        <taxon>Lachnospirales</taxon>
        <taxon>Lachnospiraceae</taxon>
        <taxon>Lacrimispora</taxon>
    </lineage>
</organism>
<name>A0ABY7ABT3_9FIRM</name>
<evidence type="ECO:0000256" key="2">
    <source>
        <dbReference type="ARBA" id="ARBA00022643"/>
    </source>
</evidence>
<dbReference type="Pfam" id="PF14512">
    <property type="entry name" value="TM1586_NiRdase"/>
    <property type="match status" value="1"/>
</dbReference>
<dbReference type="Gene3D" id="3.40.109.10">
    <property type="entry name" value="NADH Oxidase"/>
    <property type="match status" value="1"/>
</dbReference>
<keyword evidence="3" id="KW-0560">Oxidoreductase</keyword>
<dbReference type="PANTHER" id="PTHR23026">
    <property type="entry name" value="NADPH NITROREDUCTASE"/>
    <property type="match status" value="1"/>
</dbReference>
<feature type="domain" description="Putative nitroreductase TM1586" evidence="4">
    <location>
        <begin position="7"/>
        <end position="247"/>
    </location>
</feature>
<evidence type="ECO:0000259" key="4">
    <source>
        <dbReference type="Pfam" id="PF14512"/>
    </source>
</evidence>
<evidence type="ECO:0000256" key="1">
    <source>
        <dbReference type="ARBA" id="ARBA00022630"/>
    </source>
</evidence>
<proteinExistence type="predicted"/>
<dbReference type="InterPro" id="IPR029478">
    <property type="entry name" value="TM1586_NiRdase"/>
</dbReference>
<dbReference type="InterPro" id="IPR000415">
    <property type="entry name" value="Nitroreductase-like"/>
</dbReference>
<dbReference type="InterPro" id="IPR050627">
    <property type="entry name" value="Nitroreductase/BluB"/>
</dbReference>
<dbReference type="SUPFAM" id="SSF55469">
    <property type="entry name" value="FMN-dependent nitroreductase-like"/>
    <property type="match status" value="1"/>
</dbReference>
<dbReference type="RefSeq" id="WP_268114736.1">
    <property type="nucleotide sequence ID" value="NZ_CP113524.1"/>
</dbReference>
<accession>A0ABY7ABT3</accession>